<dbReference type="CDD" id="cd00158">
    <property type="entry name" value="RHOD"/>
    <property type="match status" value="1"/>
</dbReference>
<dbReference type="InterPro" id="IPR050229">
    <property type="entry name" value="GlpE_sulfurtransferase"/>
</dbReference>
<comment type="caution">
    <text evidence="3">The sequence shown here is derived from an EMBL/GenBank/DDBJ whole genome shotgun (WGS) entry which is preliminary data.</text>
</comment>
<protein>
    <submittedName>
        <fullName evidence="3">Rhodanese-like domain-containing protein</fullName>
    </submittedName>
</protein>
<feature type="domain" description="Rhodanese" evidence="2">
    <location>
        <begin position="16"/>
        <end position="104"/>
    </location>
</feature>
<dbReference type="PANTHER" id="PTHR43031">
    <property type="entry name" value="FAD-DEPENDENT OXIDOREDUCTASE"/>
    <property type="match status" value="1"/>
</dbReference>
<reference evidence="3 4" key="1">
    <citation type="submission" date="2018-06" db="EMBL/GenBank/DDBJ databases">
        <title>Halonotius sp. F13-13 a new haloarchaeeon isolated from a solar saltern from Isla Cristina, Huelva, Spain.</title>
        <authorList>
            <person name="Duran-Viseras A."/>
            <person name="Sanchez-Porro C."/>
            <person name="Ventosa A."/>
        </authorList>
    </citation>
    <scope>NUCLEOTIDE SEQUENCE [LARGE SCALE GENOMIC DNA]</scope>
    <source>
        <strain evidence="3 4">F13-13</strain>
    </source>
</reference>
<dbReference type="InterPro" id="IPR036873">
    <property type="entry name" value="Rhodanese-like_dom_sf"/>
</dbReference>
<dbReference type="RefSeq" id="WP_120103286.1">
    <property type="nucleotide sequence ID" value="NZ_QKNY01000018.1"/>
</dbReference>
<evidence type="ECO:0000259" key="2">
    <source>
        <dbReference type="PROSITE" id="PS50206"/>
    </source>
</evidence>
<dbReference type="InterPro" id="IPR001763">
    <property type="entry name" value="Rhodanese-like_dom"/>
</dbReference>
<dbReference type="PROSITE" id="PS50206">
    <property type="entry name" value="RHODANESE_3"/>
    <property type="match status" value="1"/>
</dbReference>
<organism evidence="3 4">
    <name type="scientific">Halonotius aquaticus</name>
    <dbReference type="NCBI Taxonomy" id="2216978"/>
    <lineage>
        <taxon>Archaea</taxon>
        <taxon>Methanobacteriati</taxon>
        <taxon>Methanobacteriota</taxon>
        <taxon>Stenosarchaea group</taxon>
        <taxon>Halobacteria</taxon>
        <taxon>Halobacteriales</taxon>
        <taxon>Haloferacaceae</taxon>
        <taxon>Halonotius</taxon>
    </lineage>
</organism>
<evidence type="ECO:0000313" key="3">
    <source>
        <dbReference type="EMBL" id="RJX41998.1"/>
    </source>
</evidence>
<gene>
    <name evidence="3" type="ORF">DM826_10075</name>
</gene>
<evidence type="ECO:0000313" key="4">
    <source>
        <dbReference type="Proteomes" id="UP000276588"/>
    </source>
</evidence>
<sequence length="117" mass="12430">MDGEISPSTVADLHASDAPPRIVDIRNPTAFAREHIPESVNIPFEELPDRVAELTDADRIITVCPHGQASVQAARLIGSYEGTTDCQVESMEGGLTAWDGPLASTTQSADEGPEAPF</sequence>
<proteinExistence type="predicted"/>
<dbReference type="OrthoDB" id="135517at2157"/>
<evidence type="ECO:0000256" key="1">
    <source>
        <dbReference type="SAM" id="MobiDB-lite"/>
    </source>
</evidence>
<name>A0A3A6PQX9_9EURY</name>
<dbReference type="AlphaFoldDB" id="A0A3A6PQX9"/>
<dbReference type="Gene3D" id="3.40.250.10">
    <property type="entry name" value="Rhodanese-like domain"/>
    <property type="match status" value="1"/>
</dbReference>
<dbReference type="PANTHER" id="PTHR43031:SF16">
    <property type="entry name" value="OXIDOREDUCTASE"/>
    <property type="match status" value="1"/>
</dbReference>
<dbReference type="SMART" id="SM00450">
    <property type="entry name" value="RHOD"/>
    <property type="match status" value="1"/>
</dbReference>
<keyword evidence="4" id="KW-1185">Reference proteome</keyword>
<dbReference type="Pfam" id="PF00581">
    <property type="entry name" value="Rhodanese"/>
    <property type="match status" value="1"/>
</dbReference>
<dbReference type="SUPFAM" id="SSF52821">
    <property type="entry name" value="Rhodanese/Cell cycle control phosphatase"/>
    <property type="match status" value="1"/>
</dbReference>
<dbReference type="EMBL" id="QKNY01000018">
    <property type="protein sequence ID" value="RJX41998.1"/>
    <property type="molecule type" value="Genomic_DNA"/>
</dbReference>
<accession>A0A3A6PQX9</accession>
<feature type="region of interest" description="Disordered" evidence="1">
    <location>
        <begin position="95"/>
        <end position="117"/>
    </location>
</feature>
<dbReference type="Proteomes" id="UP000276588">
    <property type="component" value="Unassembled WGS sequence"/>
</dbReference>